<evidence type="ECO:0000313" key="2">
    <source>
        <dbReference type="EMBL" id="GLR74497.1"/>
    </source>
</evidence>
<accession>A0A2S7XI80</accession>
<protein>
    <submittedName>
        <fullName evidence="3">Flavin reductase</fullName>
    </submittedName>
</protein>
<evidence type="ECO:0000259" key="1">
    <source>
        <dbReference type="Pfam" id="PF13460"/>
    </source>
</evidence>
<dbReference type="AlphaFoldDB" id="A0A2S7XI80"/>
<evidence type="ECO:0000313" key="3">
    <source>
        <dbReference type="EMBL" id="PQJ93419.1"/>
    </source>
</evidence>
<dbReference type="Pfam" id="PF13460">
    <property type="entry name" value="NAD_binding_10"/>
    <property type="match status" value="1"/>
</dbReference>
<organism evidence="3 4">
    <name type="scientific">Aliivibrio sifiae</name>
    <dbReference type="NCBI Taxonomy" id="566293"/>
    <lineage>
        <taxon>Bacteria</taxon>
        <taxon>Pseudomonadati</taxon>
        <taxon>Pseudomonadota</taxon>
        <taxon>Gammaproteobacteria</taxon>
        <taxon>Vibrionales</taxon>
        <taxon>Vibrionaceae</taxon>
        <taxon>Aliivibrio</taxon>
    </lineage>
</organism>
<sequence length="214" mass="23270">MKKVAIFGAAGALGAALVEFFYEKGFIVIGIARDPSKNSRLSELKIQTLTCDATIQAEVQTAISQLSTDTWIISAMGSFNADVPVDYIGHRHLINALEKTNINRFLMITSLGCGDSWEYLSDRSKSAFGSVVREKSLAESWLQSSHLDFTILRPGGLMSGDTTGNAELSQGVEVHGLINRSDVAKLAHQLLENKDSIGKIYECIDPTVTYPVSN</sequence>
<dbReference type="PANTHER" id="PTHR15020">
    <property type="entry name" value="FLAVIN REDUCTASE-RELATED"/>
    <property type="match status" value="1"/>
</dbReference>
<proteinExistence type="predicted"/>
<dbReference type="EMBL" id="MSCP01000001">
    <property type="protein sequence ID" value="PQJ93419.1"/>
    <property type="molecule type" value="Genomic_DNA"/>
</dbReference>
<dbReference type="Gene3D" id="3.40.50.720">
    <property type="entry name" value="NAD(P)-binding Rossmann-like Domain"/>
    <property type="match status" value="1"/>
</dbReference>
<dbReference type="OrthoDB" id="9803892at2"/>
<dbReference type="PANTHER" id="PTHR15020:SF50">
    <property type="entry name" value="UPF0659 PROTEIN YMR090W"/>
    <property type="match status" value="1"/>
</dbReference>
<reference evidence="5" key="3">
    <citation type="journal article" date="2019" name="Int. J. Syst. Evol. Microbiol.">
        <title>The Global Catalogue of Microorganisms (GCM) 10K type strain sequencing project: providing services to taxonomists for standard genome sequencing and annotation.</title>
        <authorList>
            <consortium name="The Broad Institute Genomics Platform"/>
            <consortium name="The Broad Institute Genome Sequencing Center for Infectious Disease"/>
            <person name="Wu L."/>
            <person name="Ma J."/>
        </authorList>
    </citation>
    <scope>NUCLEOTIDE SEQUENCE [LARGE SCALE GENOMIC DNA]</scope>
    <source>
        <strain evidence="5">NBRC 105001</strain>
    </source>
</reference>
<feature type="domain" description="NAD(P)-binding" evidence="1">
    <location>
        <begin position="8"/>
        <end position="193"/>
    </location>
</feature>
<evidence type="ECO:0000313" key="4">
    <source>
        <dbReference type="Proteomes" id="UP000239273"/>
    </source>
</evidence>
<comment type="caution">
    <text evidence="3">The sequence shown here is derived from an EMBL/GenBank/DDBJ whole genome shotgun (WGS) entry which is preliminary data.</text>
</comment>
<name>A0A2S7XI80_9GAMM</name>
<dbReference type="InterPro" id="IPR036291">
    <property type="entry name" value="NAD(P)-bd_dom_sf"/>
</dbReference>
<dbReference type="Proteomes" id="UP001156660">
    <property type="component" value="Unassembled WGS sequence"/>
</dbReference>
<dbReference type="EMBL" id="BSOU01000003">
    <property type="protein sequence ID" value="GLR74497.1"/>
    <property type="molecule type" value="Genomic_DNA"/>
</dbReference>
<dbReference type="Proteomes" id="UP000239273">
    <property type="component" value="Unassembled WGS sequence"/>
</dbReference>
<gene>
    <name evidence="3" type="ORF">BTO23_04815</name>
    <name evidence="2" type="ORF">GCM10007855_13710</name>
</gene>
<dbReference type="SUPFAM" id="SSF51735">
    <property type="entry name" value="NAD(P)-binding Rossmann-fold domains"/>
    <property type="match status" value="1"/>
</dbReference>
<keyword evidence="5" id="KW-1185">Reference proteome</keyword>
<dbReference type="RefSeq" id="WP_105063068.1">
    <property type="nucleotide sequence ID" value="NZ_BSOU01000003.1"/>
</dbReference>
<evidence type="ECO:0000313" key="5">
    <source>
        <dbReference type="Proteomes" id="UP001156660"/>
    </source>
</evidence>
<reference evidence="2" key="1">
    <citation type="journal article" date="2014" name="Int. J. Syst. Evol. Microbiol.">
        <title>Complete genome of a new Firmicutes species belonging to the dominant human colonic microbiota ('Ruminococcus bicirculans') reveals two chromosomes and a selective capacity to utilize plant glucans.</title>
        <authorList>
            <consortium name="NISC Comparative Sequencing Program"/>
            <person name="Wegmann U."/>
            <person name="Louis P."/>
            <person name="Goesmann A."/>
            <person name="Henrissat B."/>
            <person name="Duncan S.H."/>
            <person name="Flint H.J."/>
        </authorList>
    </citation>
    <scope>NUCLEOTIDE SEQUENCE</scope>
    <source>
        <strain evidence="2">NBRC 105001</strain>
    </source>
</reference>
<dbReference type="InterPro" id="IPR016040">
    <property type="entry name" value="NAD(P)-bd_dom"/>
</dbReference>
<reference evidence="3 4" key="2">
    <citation type="submission" date="2016-12" db="EMBL/GenBank/DDBJ databases">
        <title>Diversity of luminous bacteria.</title>
        <authorList>
            <person name="Yoshizawa S."/>
            <person name="Kogure K."/>
        </authorList>
    </citation>
    <scope>NUCLEOTIDE SEQUENCE [LARGE SCALE GENOMIC DNA]</scope>
    <source>
        <strain evidence="3 4">NBRC 105001</strain>
    </source>
</reference>
<reference evidence="2" key="4">
    <citation type="submission" date="2023-01" db="EMBL/GenBank/DDBJ databases">
        <title>Draft genome sequence of Aliivibrio sifiae strain NBRC 105001.</title>
        <authorList>
            <person name="Sun Q."/>
            <person name="Mori K."/>
        </authorList>
    </citation>
    <scope>NUCLEOTIDE SEQUENCE</scope>
    <source>
        <strain evidence="2">NBRC 105001</strain>
    </source>
</reference>